<dbReference type="Pfam" id="PF00571">
    <property type="entry name" value="CBS"/>
    <property type="match status" value="1"/>
</dbReference>
<dbReference type="Proteomes" id="UP000316781">
    <property type="component" value="Unassembled WGS sequence"/>
</dbReference>
<evidence type="ECO:0000256" key="3">
    <source>
        <dbReference type="ARBA" id="ARBA00022692"/>
    </source>
</evidence>
<dbReference type="SUPFAM" id="SSF54631">
    <property type="entry name" value="CBS-domain pair"/>
    <property type="match status" value="1"/>
</dbReference>
<dbReference type="InterPro" id="IPR036318">
    <property type="entry name" value="FAD-bd_PCMH-like_sf"/>
</dbReference>
<feature type="domain" description="CNNM transmembrane" evidence="12">
    <location>
        <begin position="1"/>
        <end position="199"/>
    </location>
</feature>
<evidence type="ECO:0000256" key="9">
    <source>
        <dbReference type="PROSITE-ProRule" id="PRU01193"/>
    </source>
</evidence>
<dbReference type="AlphaFoldDB" id="A0A549SUZ2"/>
<feature type="domain" description="CBS" evidence="11">
    <location>
        <begin position="282"/>
        <end position="340"/>
    </location>
</feature>
<proteinExistence type="inferred from homology"/>
<evidence type="ECO:0000256" key="6">
    <source>
        <dbReference type="ARBA" id="ARBA00023122"/>
    </source>
</evidence>
<dbReference type="InterPro" id="IPR000644">
    <property type="entry name" value="CBS_dom"/>
</dbReference>
<dbReference type="InterPro" id="IPR002550">
    <property type="entry name" value="CNNM"/>
</dbReference>
<dbReference type="PROSITE" id="PS51846">
    <property type="entry name" value="CNNM"/>
    <property type="match status" value="1"/>
</dbReference>
<feature type="transmembrane region" description="Helical" evidence="10">
    <location>
        <begin position="6"/>
        <end position="27"/>
    </location>
</feature>
<dbReference type="EMBL" id="VJMF01000042">
    <property type="protein sequence ID" value="TRL33397.1"/>
    <property type="molecule type" value="Genomic_DNA"/>
</dbReference>
<keyword evidence="5 9" id="KW-1133">Transmembrane helix</keyword>
<dbReference type="PANTHER" id="PTHR22777:SF17">
    <property type="entry name" value="UPF0053 PROTEIN SLL0260"/>
    <property type="match status" value="1"/>
</dbReference>
<feature type="transmembrane region" description="Helical" evidence="10">
    <location>
        <begin position="101"/>
        <end position="122"/>
    </location>
</feature>
<dbReference type="InterPro" id="IPR046342">
    <property type="entry name" value="CBS_dom_sf"/>
</dbReference>
<reference evidence="13 14" key="1">
    <citation type="submission" date="2019-07" db="EMBL/GenBank/DDBJ databases">
        <title>Ln-dependent methylotrophs.</title>
        <authorList>
            <person name="Tani A."/>
        </authorList>
    </citation>
    <scope>NUCLEOTIDE SEQUENCE [LARGE SCALE GENOMIC DNA]</scope>
    <source>
        <strain evidence="13 14">SM89A</strain>
    </source>
</reference>
<dbReference type="CDD" id="cd04590">
    <property type="entry name" value="CBS_pair_CorC_HlyC_assoc"/>
    <property type="match status" value="1"/>
</dbReference>
<keyword evidence="3 9" id="KW-0812">Transmembrane</keyword>
<dbReference type="InterPro" id="IPR005170">
    <property type="entry name" value="Transptr-assoc_dom"/>
</dbReference>
<dbReference type="PROSITE" id="PS51371">
    <property type="entry name" value="CBS"/>
    <property type="match status" value="1"/>
</dbReference>
<evidence type="ECO:0000259" key="12">
    <source>
        <dbReference type="PROSITE" id="PS51846"/>
    </source>
</evidence>
<dbReference type="Pfam" id="PF01595">
    <property type="entry name" value="CNNM"/>
    <property type="match status" value="1"/>
</dbReference>
<accession>A0A549SUZ2</accession>
<dbReference type="GO" id="GO:0005886">
    <property type="term" value="C:plasma membrane"/>
    <property type="evidence" value="ECO:0007669"/>
    <property type="project" value="TreeGrafter"/>
</dbReference>
<evidence type="ECO:0000256" key="7">
    <source>
        <dbReference type="ARBA" id="ARBA00023136"/>
    </source>
</evidence>
<evidence type="ECO:0000256" key="1">
    <source>
        <dbReference type="ARBA" id="ARBA00004141"/>
    </source>
</evidence>
<feature type="transmembrane region" description="Helical" evidence="10">
    <location>
        <begin position="134"/>
        <end position="156"/>
    </location>
</feature>
<evidence type="ECO:0000256" key="4">
    <source>
        <dbReference type="ARBA" id="ARBA00022737"/>
    </source>
</evidence>
<evidence type="ECO:0000256" key="8">
    <source>
        <dbReference type="PROSITE-ProRule" id="PRU00703"/>
    </source>
</evidence>
<comment type="caution">
    <text evidence="13">The sequence shown here is derived from an EMBL/GenBank/DDBJ whole genome shotgun (WGS) entry which is preliminary data.</text>
</comment>
<dbReference type="SMART" id="SM00116">
    <property type="entry name" value="CBS"/>
    <property type="match status" value="1"/>
</dbReference>
<protein>
    <submittedName>
        <fullName evidence="13">HlyC/CorC family transporter</fullName>
    </submittedName>
</protein>
<evidence type="ECO:0000256" key="10">
    <source>
        <dbReference type="SAM" id="Phobius"/>
    </source>
</evidence>
<dbReference type="InterPro" id="IPR016169">
    <property type="entry name" value="FAD-bd_PCMH_sub2"/>
</dbReference>
<keyword evidence="6 8" id="KW-0129">CBS domain</keyword>
<evidence type="ECO:0000256" key="5">
    <source>
        <dbReference type="ARBA" id="ARBA00022989"/>
    </source>
</evidence>
<organism evidence="13 14">
    <name type="scientific">Methylosinus sporium</name>
    <dbReference type="NCBI Taxonomy" id="428"/>
    <lineage>
        <taxon>Bacteria</taxon>
        <taxon>Pseudomonadati</taxon>
        <taxon>Pseudomonadota</taxon>
        <taxon>Alphaproteobacteria</taxon>
        <taxon>Hyphomicrobiales</taxon>
        <taxon>Methylocystaceae</taxon>
        <taxon>Methylosinus</taxon>
    </lineage>
</organism>
<dbReference type="Gene3D" id="3.30.465.10">
    <property type="match status" value="1"/>
</dbReference>
<keyword evidence="7 9" id="KW-0472">Membrane</keyword>
<keyword evidence="4" id="KW-0677">Repeat</keyword>
<name>A0A549SUZ2_METSR</name>
<dbReference type="SUPFAM" id="SSF56176">
    <property type="entry name" value="FAD-binding/transporter-associated domain-like"/>
    <property type="match status" value="1"/>
</dbReference>
<dbReference type="Gene3D" id="3.10.580.10">
    <property type="entry name" value="CBS-domain"/>
    <property type="match status" value="1"/>
</dbReference>
<dbReference type="GO" id="GO:0050660">
    <property type="term" value="F:flavin adenine dinucleotide binding"/>
    <property type="evidence" value="ECO:0007669"/>
    <property type="project" value="InterPro"/>
</dbReference>
<evidence type="ECO:0000313" key="13">
    <source>
        <dbReference type="EMBL" id="TRL33397.1"/>
    </source>
</evidence>
<evidence type="ECO:0000256" key="2">
    <source>
        <dbReference type="ARBA" id="ARBA00006446"/>
    </source>
</evidence>
<sequence>MPYLEIAVVIALTMVNGALAMAELAVVSARPARLRASAERGVPGARAALVLASDPGKFLSAVQIGITLIGVLSGAFSGATLGARLSEWIASRGLSPALSETLGVGLVVAAITYVSLIVGELVPKQIALRDPERIAAAVAPVMSVLARIAAPLVFLLDLSGRALLRALGHGAAGAHLVSDEEIRALVAEAETAGVLEPGERAMIAGVMRLGDRPVRGVMTPRGEVDMIDLDDSPETIRAAIIASVHSRLPAYRGKTENMLGVLQAKDLLDSYLRGESPQPSEFVRQAPIVPASADALDVVEMIKRASVHVALVFDEYGHFQGIVTDADILEAIAGGFGTAEGPPEPHAVQRDDGSWLISGAMPADEMLELLAMPASEDRSYQTAAGFVLAHAGHLPEIGESFDAHGWRFEVLDKDGRRIDKILAQRALRGQRRAAL</sequence>
<comment type="similarity">
    <text evidence="2">Belongs to the UPF0053 family. Hemolysin C subfamily.</text>
</comment>
<dbReference type="PANTHER" id="PTHR22777">
    <property type="entry name" value="HEMOLYSIN-RELATED"/>
    <property type="match status" value="1"/>
</dbReference>
<dbReference type="RefSeq" id="WP_142863041.1">
    <property type="nucleotide sequence ID" value="NZ_VJMF01000042.1"/>
</dbReference>
<evidence type="ECO:0000313" key="14">
    <source>
        <dbReference type="Proteomes" id="UP000316781"/>
    </source>
</evidence>
<comment type="subcellular location">
    <subcellularLocation>
        <location evidence="1">Membrane</location>
        <topology evidence="1">Multi-pass membrane protein</topology>
    </subcellularLocation>
</comment>
<dbReference type="SMART" id="SM01091">
    <property type="entry name" value="CorC_HlyC"/>
    <property type="match status" value="1"/>
</dbReference>
<dbReference type="Pfam" id="PF03471">
    <property type="entry name" value="CorC_HlyC"/>
    <property type="match status" value="1"/>
</dbReference>
<feature type="transmembrane region" description="Helical" evidence="10">
    <location>
        <begin position="58"/>
        <end position="81"/>
    </location>
</feature>
<gene>
    <name evidence="13" type="ORF">FM996_11015</name>
</gene>
<dbReference type="InterPro" id="IPR044751">
    <property type="entry name" value="Ion_transp-like_CBS"/>
</dbReference>
<evidence type="ECO:0000259" key="11">
    <source>
        <dbReference type="PROSITE" id="PS51371"/>
    </source>
</evidence>